<gene>
    <name evidence="3" type="ORF">VNI00_001261</name>
</gene>
<comment type="caution">
    <text evidence="3">The sequence shown here is derived from an EMBL/GenBank/DDBJ whole genome shotgun (WGS) entry which is preliminary data.</text>
</comment>
<dbReference type="EMBL" id="JAYKXP010000003">
    <property type="protein sequence ID" value="KAK7060496.1"/>
    <property type="molecule type" value="Genomic_DNA"/>
</dbReference>
<keyword evidence="4" id="KW-1185">Reference proteome</keyword>
<accession>A0AAW0E9A1</accession>
<feature type="region of interest" description="Disordered" evidence="2">
    <location>
        <begin position="207"/>
        <end position="276"/>
    </location>
</feature>
<keyword evidence="1" id="KW-0175">Coiled coil</keyword>
<dbReference type="AlphaFoldDB" id="A0AAW0E9A1"/>
<feature type="coiled-coil region" evidence="1">
    <location>
        <begin position="102"/>
        <end position="129"/>
    </location>
</feature>
<protein>
    <submittedName>
        <fullName evidence="3">Uncharacterized protein</fullName>
    </submittedName>
</protein>
<evidence type="ECO:0000313" key="4">
    <source>
        <dbReference type="Proteomes" id="UP001383192"/>
    </source>
</evidence>
<name>A0AAW0E9A1_9AGAR</name>
<proteinExistence type="predicted"/>
<organism evidence="3 4">
    <name type="scientific">Paramarasmius palmivorus</name>
    <dbReference type="NCBI Taxonomy" id="297713"/>
    <lineage>
        <taxon>Eukaryota</taxon>
        <taxon>Fungi</taxon>
        <taxon>Dikarya</taxon>
        <taxon>Basidiomycota</taxon>
        <taxon>Agaricomycotina</taxon>
        <taxon>Agaricomycetes</taxon>
        <taxon>Agaricomycetidae</taxon>
        <taxon>Agaricales</taxon>
        <taxon>Marasmiineae</taxon>
        <taxon>Marasmiaceae</taxon>
        <taxon>Paramarasmius</taxon>
    </lineage>
</organism>
<sequence>MGSSELSDALNPYFSQSKIKNSFPVSQPVSHQSSPPTQLIHHPQFQAAVIDVQQQHSPAVRSRPSPVGNYSAVQELLRLVSSTKEAHEAECQRRILWEQEHELKSSQREAALEKEVQELREELNILRQYITSNSPAPSSIRSIGPSLAQLSASVSPIMQHEHVNISQPSFIQGSSSFPIQNAHPFAAETHQSTTEHYQQHLTANEQHSMPTGSFESPRLAHNPTPLSRSEASRSPPPDKSTKRRKVQTSSSSELSGSSDSDSGTVSRLSRRRNHHDKRIITIHQALRAHIIRVMGLENDKNLPDSHPEGMPLESSQPVRFVWDKTTKQSVHNARMKTRILEDVKKNRKDYKAVPDREFSKKTMDAAFDQCFTTLRQKFKGQRDKDVAEHEKARGEYKTLKARRLARKKAKLESRSDTRVRLPAFEHSTFDGAFDLECMSSEESENEQEPSPNQARYLITHGWPWRSSRLLKFYEVLDDDGRAGGAKKQKRGVGKLERVTGELKQGFQLPPKGVASWMVSRRWIREEMQRHPDLHDALAKIIQDPPLLDWAHIQELGGESEDEQPQQQHHQVQPMMEMHQMHMPPQQYDGSLQYAFP</sequence>
<reference evidence="3 4" key="1">
    <citation type="submission" date="2024-01" db="EMBL/GenBank/DDBJ databases">
        <title>A draft genome for a cacao thread blight-causing isolate of Paramarasmius palmivorus.</title>
        <authorList>
            <person name="Baruah I.K."/>
            <person name="Bukari Y."/>
            <person name="Amoako-Attah I."/>
            <person name="Meinhardt L.W."/>
            <person name="Bailey B.A."/>
            <person name="Cohen S.P."/>
        </authorList>
    </citation>
    <scope>NUCLEOTIDE SEQUENCE [LARGE SCALE GENOMIC DNA]</scope>
    <source>
        <strain evidence="3 4">GH-12</strain>
    </source>
</reference>
<feature type="compositionally biased region" description="Low complexity" evidence="2">
    <location>
        <begin position="248"/>
        <end position="267"/>
    </location>
</feature>
<evidence type="ECO:0000256" key="2">
    <source>
        <dbReference type="SAM" id="MobiDB-lite"/>
    </source>
</evidence>
<dbReference type="Proteomes" id="UP001383192">
    <property type="component" value="Unassembled WGS sequence"/>
</dbReference>
<evidence type="ECO:0000256" key="1">
    <source>
        <dbReference type="SAM" id="Coils"/>
    </source>
</evidence>
<evidence type="ECO:0000313" key="3">
    <source>
        <dbReference type="EMBL" id="KAK7060496.1"/>
    </source>
</evidence>